<dbReference type="SUPFAM" id="SSF54211">
    <property type="entry name" value="Ribosomal protein S5 domain 2-like"/>
    <property type="match status" value="1"/>
</dbReference>
<evidence type="ECO:0000256" key="2">
    <source>
        <dbReference type="ARBA" id="ARBA00004496"/>
    </source>
</evidence>
<dbReference type="PANTHER" id="PTHR11097">
    <property type="entry name" value="EXOSOME COMPLEX EXONUCLEASE RIBOSOMAL RNA PROCESSING PROTEIN"/>
    <property type="match status" value="1"/>
</dbReference>
<dbReference type="GO" id="GO:0071038">
    <property type="term" value="P:TRAMP-dependent tRNA surveillance pathway"/>
    <property type="evidence" value="ECO:0000318"/>
    <property type="project" value="GO_Central"/>
</dbReference>
<dbReference type="EMBL" id="GL377651">
    <property type="protein sequence ID" value="EFJ10772.1"/>
    <property type="molecule type" value="Genomic_DNA"/>
</dbReference>
<evidence type="ECO:0000256" key="3">
    <source>
        <dbReference type="ARBA" id="ARBA00006678"/>
    </source>
</evidence>
<dbReference type="Pfam" id="PF03725">
    <property type="entry name" value="RNase_PH_C"/>
    <property type="match status" value="1"/>
</dbReference>
<dbReference type="Proteomes" id="UP000001514">
    <property type="component" value="Unassembled WGS sequence"/>
</dbReference>
<dbReference type="HOGENOM" id="CLU_017065_0_0_1"/>
<dbReference type="GO" id="GO:0071028">
    <property type="term" value="P:nuclear mRNA surveillance"/>
    <property type="evidence" value="ECO:0000318"/>
    <property type="project" value="GO_Central"/>
</dbReference>
<evidence type="ECO:0000313" key="6">
    <source>
        <dbReference type="EMBL" id="EFJ10772.1"/>
    </source>
</evidence>
<dbReference type="InterPro" id="IPR050590">
    <property type="entry name" value="Exosome_comp_Rrp42_subfam"/>
</dbReference>
<dbReference type="GO" id="GO:0000176">
    <property type="term" value="C:nuclear exosome (RNase complex)"/>
    <property type="evidence" value="ECO:0000318"/>
    <property type="project" value="GO_Central"/>
</dbReference>
<feature type="domain" description="Exoribonuclease phosphorolytic" evidence="5">
    <location>
        <begin position="433"/>
        <end position="475"/>
    </location>
</feature>
<comment type="similarity">
    <text evidence="3">Belongs to the RNase PH family.</text>
</comment>
<name>D8SXB1_SELML</name>
<comment type="subcellular location">
    <subcellularLocation>
        <location evidence="2">Cytoplasm</location>
    </subcellularLocation>
    <subcellularLocation>
        <location evidence="1">Nucleus</location>
    </subcellularLocation>
</comment>
<dbReference type="InterPro" id="IPR027408">
    <property type="entry name" value="PNPase/RNase_PH_dom_sf"/>
</dbReference>
<dbReference type="GO" id="GO:0034476">
    <property type="term" value="P:U5 snRNA 3'-end processing"/>
    <property type="evidence" value="ECO:0000318"/>
    <property type="project" value="GO_Central"/>
</dbReference>
<evidence type="ECO:0000259" key="5">
    <source>
        <dbReference type="Pfam" id="PF03725"/>
    </source>
</evidence>
<dbReference type="GO" id="GO:0034475">
    <property type="term" value="P:U4 snRNA 3'-end processing"/>
    <property type="evidence" value="ECO:0000318"/>
    <property type="project" value="GO_Central"/>
</dbReference>
<evidence type="ECO:0000256" key="1">
    <source>
        <dbReference type="ARBA" id="ARBA00004123"/>
    </source>
</evidence>
<gene>
    <name evidence="6" type="ORF">SELMODRAFT_426733</name>
</gene>
<protein>
    <recommendedName>
        <fullName evidence="5">Exoribonuclease phosphorolytic domain-containing protein</fullName>
    </recommendedName>
</protein>
<dbReference type="SUPFAM" id="SSF55666">
    <property type="entry name" value="Ribonuclease PH domain 2-like"/>
    <property type="match status" value="1"/>
</dbReference>
<dbReference type="GO" id="GO:0035925">
    <property type="term" value="F:mRNA 3'-UTR AU-rich region binding"/>
    <property type="evidence" value="ECO:0000318"/>
    <property type="project" value="GO_Central"/>
</dbReference>
<dbReference type="GO" id="GO:0016075">
    <property type="term" value="P:rRNA catabolic process"/>
    <property type="evidence" value="ECO:0000318"/>
    <property type="project" value="GO_Central"/>
</dbReference>
<dbReference type="AlphaFoldDB" id="D8SXB1"/>
<dbReference type="InterPro" id="IPR015847">
    <property type="entry name" value="ExoRNase_PH_dom2"/>
</dbReference>
<dbReference type="GO" id="GO:0000177">
    <property type="term" value="C:cytoplasmic exosome (RNase complex)"/>
    <property type="evidence" value="ECO:0000318"/>
    <property type="project" value="GO_Central"/>
</dbReference>
<dbReference type="InParanoid" id="D8SXB1"/>
<dbReference type="KEGG" id="smo:SELMODRAFT_426733"/>
<dbReference type="GO" id="GO:0034473">
    <property type="term" value="P:U1 snRNA 3'-end processing"/>
    <property type="evidence" value="ECO:0000318"/>
    <property type="project" value="GO_Central"/>
</dbReference>
<dbReference type="Gramene" id="EFJ10772">
    <property type="protein sequence ID" value="EFJ10772"/>
    <property type="gene ID" value="SELMODRAFT_426733"/>
</dbReference>
<reference evidence="6 7" key="1">
    <citation type="journal article" date="2011" name="Science">
        <title>The Selaginella genome identifies genetic changes associated with the evolution of vascular plants.</title>
        <authorList>
            <person name="Banks J.A."/>
            <person name="Nishiyama T."/>
            <person name="Hasebe M."/>
            <person name="Bowman J.L."/>
            <person name="Gribskov M."/>
            <person name="dePamphilis C."/>
            <person name="Albert V.A."/>
            <person name="Aono N."/>
            <person name="Aoyama T."/>
            <person name="Ambrose B.A."/>
            <person name="Ashton N.W."/>
            <person name="Axtell M.J."/>
            <person name="Barker E."/>
            <person name="Barker M.S."/>
            <person name="Bennetzen J.L."/>
            <person name="Bonawitz N.D."/>
            <person name="Chapple C."/>
            <person name="Cheng C."/>
            <person name="Correa L.G."/>
            <person name="Dacre M."/>
            <person name="DeBarry J."/>
            <person name="Dreyer I."/>
            <person name="Elias M."/>
            <person name="Engstrom E.M."/>
            <person name="Estelle M."/>
            <person name="Feng L."/>
            <person name="Finet C."/>
            <person name="Floyd S.K."/>
            <person name="Frommer W.B."/>
            <person name="Fujita T."/>
            <person name="Gramzow L."/>
            <person name="Gutensohn M."/>
            <person name="Harholt J."/>
            <person name="Hattori M."/>
            <person name="Heyl A."/>
            <person name="Hirai T."/>
            <person name="Hiwatashi Y."/>
            <person name="Ishikawa M."/>
            <person name="Iwata M."/>
            <person name="Karol K.G."/>
            <person name="Koehler B."/>
            <person name="Kolukisaoglu U."/>
            <person name="Kubo M."/>
            <person name="Kurata T."/>
            <person name="Lalonde S."/>
            <person name="Li K."/>
            <person name="Li Y."/>
            <person name="Litt A."/>
            <person name="Lyons E."/>
            <person name="Manning G."/>
            <person name="Maruyama T."/>
            <person name="Michael T.P."/>
            <person name="Mikami K."/>
            <person name="Miyazaki S."/>
            <person name="Morinaga S."/>
            <person name="Murata T."/>
            <person name="Mueller-Roeber B."/>
            <person name="Nelson D.R."/>
            <person name="Obara M."/>
            <person name="Oguri Y."/>
            <person name="Olmstead R.G."/>
            <person name="Onodera N."/>
            <person name="Petersen B.L."/>
            <person name="Pils B."/>
            <person name="Prigge M."/>
            <person name="Rensing S.A."/>
            <person name="Riano-Pachon D.M."/>
            <person name="Roberts A.W."/>
            <person name="Sato Y."/>
            <person name="Scheller H.V."/>
            <person name="Schulz B."/>
            <person name="Schulz C."/>
            <person name="Shakirov E.V."/>
            <person name="Shibagaki N."/>
            <person name="Shinohara N."/>
            <person name="Shippen D.E."/>
            <person name="Soerensen I."/>
            <person name="Sotooka R."/>
            <person name="Sugimoto N."/>
            <person name="Sugita M."/>
            <person name="Sumikawa N."/>
            <person name="Tanurdzic M."/>
            <person name="Theissen G."/>
            <person name="Ulvskov P."/>
            <person name="Wakazuki S."/>
            <person name="Weng J.K."/>
            <person name="Willats W.W."/>
            <person name="Wipf D."/>
            <person name="Wolf P.G."/>
            <person name="Yang L."/>
            <person name="Zimmer A.D."/>
            <person name="Zhu Q."/>
            <person name="Mitros T."/>
            <person name="Hellsten U."/>
            <person name="Loque D."/>
            <person name="Otillar R."/>
            <person name="Salamov A."/>
            <person name="Schmutz J."/>
            <person name="Shapiro H."/>
            <person name="Lindquist E."/>
            <person name="Lucas S."/>
            <person name="Rokhsar D."/>
            <person name="Grigoriev I.V."/>
        </authorList>
    </citation>
    <scope>NUCLEOTIDE SEQUENCE [LARGE SCALE GENOMIC DNA]</scope>
</reference>
<accession>D8SXB1</accession>
<dbReference type="GO" id="GO:0000467">
    <property type="term" value="P:exonucleolytic trimming to generate mature 3'-end of 5.8S rRNA from tricistronic rRNA transcript (SSU-rRNA, 5.8S rRNA, LSU-rRNA)"/>
    <property type="evidence" value="ECO:0000318"/>
    <property type="project" value="GO_Central"/>
</dbReference>
<evidence type="ECO:0000256" key="4">
    <source>
        <dbReference type="ARBA" id="ARBA00022490"/>
    </source>
</evidence>
<proteinExistence type="inferred from homology"/>
<keyword evidence="7" id="KW-1185">Reference proteome</keyword>
<sequence>MGGMERQVLVENDAEAARLADSSRANAKQRDTQSLLFSKEFCLRDLRSQAEQAARGAMPNIGELKGDIIVKLRKLKRGNWNGRLKNSEPNMPMPKPGKSFPYLGLDSFEDSARHDAEALENSASELRALQDKAVEVSQKSFLILNTSFQLLFLNGNLLEMTLTSFLRSSRRARMISKGVGLSTLSKAKKVLALCDCFQDEVFEAVIASVRITASSFIHAEGLLSSVAASTKVPVNACLATRQAKDQHFEQRAFWLEVEGSDQELVVEGEAVDLHTCHSLKQIAAVELDAMPPDDPAAAGAWVAFDPEATIGAKPMIDAEAVIADVEARGTLFARKGSSRVWASVSTHTQLTVRVEVESDCRLPKFRPAYQLVNDVKSIIELYFSRQAVFSKGLQIHIKIHDYEGSVIDVSLLAAIAALLSLGDQRLTETIIHDVPVAITFGFFTYGGPVVVDPSRREEALITGSLTLIVTQAGKLLFRKKEGVVKWSELLWPVLQSRVADVSLLKEWVERQESLQNFYKTKEKPFAGFIGVQKTWYGSFHHFQMKLNGSLGIRKYTPKRLTTPRTKSHISLGIAARQLPLPLPYWARERNESAGEHVSIRRIDALALRRLQLEQRRRVRGSSKLLKITICFSNGRTPAGGQTSLGFEFAHLLGAFIERDYVGDALVTSRSLVGDLVCSWAPLRPKKEHPWDFLRRFETTMREHYPKESIFQSLTDAKHWLKKEEKSMRKVLEKSKRTSKPGDDLPFELCTRDVTVIGCYIPFVMEEPKGYDPPGEWGTEEEEDKREKELLALMFYPKLKDEILTTMLEPGLKLFEVHFGQKIGNGWTCFYKRRDTLNWEKKKHNVCSV</sequence>
<dbReference type="STRING" id="88036.D8SXB1"/>
<dbReference type="PANTHER" id="PTHR11097:SF14">
    <property type="entry name" value="EXOSOME COMPLEX COMPONENT RRP45"/>
    <property type="match status" value="1"/>
</dbReference>
<dbReference type="Gene3D" id="3.30.230.70">
    <property type="entry name" value="GHMP Kinase, N-terminal domain"/>
    <property type="match status" value="1"/>
</dbReference>
<organism evidence="7">
    <name type="scientific">Selaginella moellendorffii</name>
    <name type="common">Spikemoss</name>
    <dbReference type="NCBI Taxonomy" id="88036"/>
    <lineage>
        <taxon>Eukaryota</taxon>
        <taxon>Viridiplantae</taxon>
        <taxon>Streptophyta</taxon>
        <taxon>Embryophyta</taxon>
        <taxon>Tracheophyta</taxon>
        <taxon>Lycopodiopsida</taxon>
        <taxon>Selaginellales</taxon>
        <taxon>Selaginellaceae</taxon>
        <taxon>Selaginella</taxon>
    </lineage>
</organism>
<dbReference type="InterPro" id="IPR036345">
    <property type="entry name" value="ExoRNase_PH_dom2_sf"/>
</dbReference>
<keyword evidence="4" id="KW-0963">Cytoplasm</keyword>
<evidence type="ECO:0000313" key="7">
    <source>
        <dbReference type="Proteomes" id="UP000001514"/>
    </source>
</evidence>
<dbReference type="InterPro" id="IPR020568">
    <property type="entry name" value="Ribosomal_Su5_D2-typ_SF"/>
</dbReference>
<dbReference type="GO" id="GO:0071035">
    <property type="term" value="P:nuclear polyadenylation-dependent rRNA catabolic process"/>
    <property type="evidence" value="ECO:0000318"/>
    <property type="project" value="GO_Central"/>
</dbReference>